<feature type="region of interest" description="Disordered" evidence="12">
    <location>
        <begin position="150"/>
        <end position="189"/>
    </location>
</feature>
<keyword evidence="4" id="KW-0336">GPI-anchor</keyword>
<evidence type="ECO:0000313" key="18">
    <source>
        <dbReference type="Proteomes" id="UP000694240"/>
    </source>
</evidence>
<comment type="caution">
    <text evidence="17">The sequence shown here is derived from an EMBL/GenBank/DDBJ whole genome shotgun (WGS) entry which is preliminary data.</text>
</comment>
<evidence type="ECO:0000256" key="7">
    <source>
        <dbReference type="ARBA" id="ARBA00023002"/>
    </source>
</evidence>
<dbReference type="Pfam" id="PF10551">
    <property type="entry name" value="MULE"/>
    <property type="match status" value="1"/>
</dbReference>
<keyword evidence="9" id="KW-0325">Glycoprotein</keyword>
<dbReference type="AlphaFoldDB" id="A0A8T1XTX9"/>
<reference evidence="17 18" key="1">
    <citation type="submission" date="2020-12" db="EMBL/GenBank/DDBJ databases">
        <title>Concerted genomic and epigenomic changes stabilize Arabidopsis allopolyploids.</title>
        <authorList>
            <person name="Chen Z."/>
        </authorList>
    </citation>
    <scope>NUCLEOTIDE SEQUENCE [LARGE SCALE GENOMIC DNA]</scope>
    <source>
        <strain evidence="17">Allo738</strain>
        <tissue evidence="17">Leaf</tissue>
    </source>
</reference>
<evidence type="ECO:0000256" key="3">
    <source>
        <dbReference type="ARBA" id="ARBA00022475"/>
    </source>
</evidence>
<evidence type="ECO:0000256" key="10">
    <source>
        <dbReference type="ARBA" id="ARBA00023288"/>
    </source>
</evidence>
<feature type="compositionally biased region" description="Polar residues" evidence="12">
    <location>
        <begin position="1203"/>
        <end position="1212"/>
    </location>
</feature>
<name>A0A8T1XTX9_9BRAS</name>
<evidence type="ECO:0000259" key="15">
    <source>
        <dbReference type="Pfam" id="PF07995"/>
    </source>
</evidence>
<evidence type="ECO:0000313" key="17">
    <source>
        <dbReference type="EMBL" id="KAG7535210.1"/>
    </source>
</evidence>
<keyword evidence="3" id="KW-1003">Cell membrane</keyword>
<keyword evidence="10" id="KW-0449">Lipoprotein</keyword>
<keyword evidence="8 13" id="KW-0472">Membrane</keyword>
<comment type="similarity">
    <text evidence="11">Belongs to the PQQ oxidoreductase GdhB family.</text>
</comment>
<evidence type="ECO:0000259" key="16">
    <source>
        <dbReference type="Pfam" id="PF10551"/>
    </source>
</evidence>
<accession>A0A8T1XTX9</accession>
<keyword evidence="13" id="KW-1133">Transmembrane helix</keyword>
<dbReference type="InterPro" id="IPR012938">
    <property type="entry name" value="Glc/Sorbosone_DH"/>
</dbReference>
<evidence type="ECO:0000256" key="1">
    <source>
        <dbReference type="ARBA" id="ARBA00001931"/>
    </source>
</evidence>
<dbReference type="GO" id="GO:0005886">
    <property type="term" value="C:plasma membrane"/>
    <property type="evidence" value="ECO:0007669"/>
    <property type="project" value="UniProtKB-SubCell"/>
</dbReference>
<dbReference type="GO" id="GO:0098552">
    <property type="term" value="C:side of membrane"/>
    <property type="evidence" value="ECO:0007669"/>
    <property type="project" value="UniProtKB-KW"/>
</dbReference>
<evidence type="ECO:0000256" key="9">
    <source>
        <dbReference type="ARBA" id="ARBA00023180"/>
    </source>
</evidence>
<organism evidence="17 18">
    <name type="scientific">Arabidopsis thaliana x Arabidopsis arenosa</name>
    <dbReference type="NCBI Taxonomy" id="1240361"/>
    <lineage>
        <taxon>Eukaryota</taxon>
        <taxon>Viridiplantae</taxon>
        <taxon>Streptophyta</taxon>
        <taxon>Embryophyta</taxon>
        <taxon>Tracheophyta</taxon>
        <taxon>Spermatophyta</taxon>
        <taxon>Magnoliopsida</taxon>
        <taxon>eudicotyledons</taxon>
        <taxon>Gunneridae</taxon>
        <taxon>Pentapetalae</taxon>
        <taxon>rosids</taxon>
        <taxon>malvids</taxon>
        <taxon>Brassicales</taxon>
        <taxon>Brassicaceae</taxon>
        <taxon>Camelineae</taxon>
        <taxon>Arabidopsis</taxon>
    </lineage>
</organism>
<evidence type="ECO:0000256" key="8">
    <source>
        <dbReference type="ARBA" id="ARBA00023136"/>
    </source>
</evidence>
<sequence length="1250" mass="138368">MEGEVESFGAGVAREAEAGGGVARVAEAVIREAREAEAANVDEATVGASEAANVDEATVGAAEAANVDKGRVKGRRRKRRRFRGVEDDDEPEMDHEPDLEDDCAVYNDEDCDGVDDAVGVGDNNDDDGNIVEEDVNLNIAEDFPEAYRAVEEAGSDSDSGDDIWEEDKIPDPLSSDDEDEVRAGEEAVRGDEDNPEVLLALEKTFNSLDDFKRAILMYSLKTRYNIKLYRSESLMVAAKCCYIDDDGVECPWRVHCSYEKKKHKMQIRVYINEHTCVRSGFTKMLKRSSIAALFEERLRVNPKMTKYEMVAEIKREYRLEVTPDQCAKAKTKVLRARNASHETHFARIWDYQSEVCNRNPGTEFEIETIAGAFIGSKQRFYRLYICFKSQKDTWKQNCRPVIGIDGAFLKWDIKGHLLAAVGRDGDNRIVPLAWAVVEIENDDNWDWFLRKLASSLGLCEMANLAILSDKQSGLVKAIHTILPQAEHRQCSKHIMDNWKRDSHDLELQRLFWKIARSYTIEEFNNHMAELKRYNPLAYASLQLTSPMTWSRAFFRVVPIMAKTIQAIITICSLLLLLLLSATTSHPLCSDSKTPVNNNETLQFCDSYKGKSCCNSKDDLQLQNRFNSMNISDSNCSSLLKSILCSKCDQSSGQLFDDDSSLVPILCNSTSQDLCTKLWDSCQNISIVSSPFSPTLLGGATSPSTSSNSSTLTDLWKSRTEFCTAFGGPSQTNNNKTKCFNGEPVNKDTDVKPPKGICLEKIGTGSYLNMVAHPDGSNRAFFSNQPGKIWLGTIPDQDSGEPMEIYESTPFVDITDQVSFDTQFGMMGMAFHPKFAENGRFFASFNCDKVKSPGCSGRCACNSDVNCDPSKLPKDDGAHPCRYQTVVAEYTANGTSSSPSTAKIGKASEVRRIFTLGLPYSSSHGGQILFGPDGYLYLMTGDGGGVSDTHNFAQNKKSLLGKILRLDVDVMPSVSEISKLGLWGNYSIPKNNPFQGNENEQPEIWALGLRNPWRCSFDSERPDYFLCADVGKDTYEEVDIITKGGNYGWRTYEGPYVFSPLSPFGENVSADSNLTFPILGYNHSEVNKHEGSASIIGGYFYRSNTDPCSYGTYLYADLYANAMWAAIESPKDSGNFTDSLIPFSCSKDSPIKCTAAPGGASSGPALGYIYSFGQDNNKDIHLLTSSGVYRVVRPSRCNLACSKENTTASTGKQNPAGAAPPPRPLPSSARKLCFSLFLLVSLLFMFLTVLD</sequence>
<dbReference type="FunFam" id="2.120.10.30:FF:000067">
    <property type="entry name" value="HHIP-like 1"/>
    <property type="match status" value="1"/>
</dbReference>
<dbReference type="PANTHER" id="PTHR19328:SF61">
    <property type="entry name" value="HIPL2 PROTEIN"/>
    <property type="match status" value="1"/>
</dbReference>
<evidence type="ECO:0000259" key="14">
    <source>
        <dbReference type="Pfam" id="PF03108"/>
    </source>
</evidence>
<evidence type="ECO:0000256" key="2">
    <source>
        <dbReference type="ARBA" id="ARBA00004609"/>
    </source>
</evidence>
<gene>
    <name evidence="17" type="ORF">ISN45_Aa08g026770</name>
</gene>
<keyword evidence="6" id="KW-0634">PQQ</keyword>
<keyword evidence="7" id="KW-0560">Oxidoreductase</keyword>
<evidence type="ECO:0000256" key="5">
    <source>
        <dbReference type="ARBA" id="ARBA00022729"/>
    </source>
</evidence>
<feature type="compositionally biased region" description="Basic residues" evidence="12">
    <location>
        <begin position="72"/>
        <end position="82"/>
    </location>
</feature>
<dbReference type="GO" id="GO:0016491">
    <property type="term" value="F:oxidoreductase activity"/>
    <property type="evidence" value="ECO:0007669"/>
    <property type="project" value="UniProtKB-KW"/>
</dbReference>
<dbReference type="InterPro" id="IPR018289">
    <property type="entry name" value="MULE_transposase_dom"/>
</dbReference>
<protein>
    <submittedName>
        <fullName evidence="17">MULE transposase domain</fullName>
    </submittedName>
</protein>
<feature type="region of interest" description="Disordered" evidence="12">
    <location>
        <begin position="1203"/>
        <end position="1222"/>
    </location>
</feature>
<feature type="compositionally biased region" description="Acidic residues" evidence="12">
    <location>
        <begin position="153"/>
        <end position="165"/>
    </location>
</feature>
<dbReference type="PANTHER" id="PTHR19328">
    <property type="entry name" value="HEDGEHOG-INTERACTING PROTEIN"/>
    <property type="match status" value="1"/>
</dbReference>
<feature type="domain" description="MULE transposase" evidence="16">
    <location>
        <begin position="401"/>
        <end position="497"/>
    </location>
</feature>
<proteinExistence type="inferred from homology"/>
<comment type="subcellular location">
    <subcellularLocation>
        <location evidence="2">Cell membrane</location>
        <topology evidence="2">Lipid-anchor</topology>
        <topology evidence="2">GPI-anchor</topology>
    </subcellularLocation>
</comment>
<dbReference type="EMBL" id="JAEFBK010000013">
    <property type="protein sequence ID" value="KAG7535210.1"/>
    <property type="molecule type" value="Genomic_DNA"/>
</dbReference>
<keyword evidence="18" id="KW-1185">Reference proteome</keyword>
<feature type="domain" description="Transposase MuDR plant" evidence="14">
    <location>
        <begin position="203"/>
        <end position="267"/>
    </location>
</feature>
<dbReference type="InterPro" id="IPR004332">
    <property type="entry name" value="Transposase_MuDR"/>
</dbReference>
<feature type="region of interest" description="Disordered" evidence="12">
    <location>
        <begin position="68"/>
        <end position="101"/>
    </location>
</feature>
<evidence type="ECO:0000256" key="6">
    <source>
        <dbReference type="ARBA" id="ARBA00022891"/>
    </source>
</evidence>
<feature type="region of interest" description="Disordered" evidence="12">
    <location>
        <begin position="1"/>
        <end position="21"/>
    </location>
</feature>
<feature type="domain" description="Glucose/Sorbosone dehydrogenase" evidence="15">
    <location>
        <begin position="770"/>
        <end position="1081"/>
    </location>
</feature>
<comment type="cofactor">
    <cofactor evidence="1">
        <name>pyrroloquinoline quinone</name>
        <dbReference type="ChEBI" id="CHEBI:58442"/>
    </cofactor>
</comment>
<evidence type="ECO:0000256" key="13">
    <source>
        <dbReference type="SAM" id="Phobius"/>
    </source>
</evidence>
<keyword evidence="5" id="KW-0732">Signal</keyword>
<dbReference type="Pfam" id="PF03108">
    <property type="entry name" value="DBD_Tnp_Mut"/>
    <property type="match status" value="1"/>
</dbReference>
<keyword evidence="13" id="KW-0812">Transmembrane</keyword>
<evidence type="ECO:0000256" key="4">
    <source>
        <dbReference type="ARBA" id="ARBA00022622"/>
    </source>
</evidence>
<dbReference type="Proteomes" id="UP000694240">
    <property type="component" value="Chromosome 13"/>
</dbReference>
<evidence type="ECO:0000256" key="11">
    <source>
        <dbReference type="ARBA" id="ARBA00061483"/>
    </source>
</evidence>
<feature type="compositionally biased region" description="Acidic residues" evidence="12">
    <location>
        <begin position="86"/>
        <end position="101"/>
    </location>
</feature>
<evidence type="ECO:0000256" key="12">
    <source>
        <dbReference type="SAM" id="MobiDB-lite"/>
    </source>
</evidence>
<dbReference type="Pfam" id="PF07995">
    <property type="entry name" value="GSDH"/>
    <property type="match status" value="1"/>
</dbReference>
<feature type="transmembrane region" description="Helical" evidence="13">
    <location>
        <begin position="1231"/>
        <end position="1249"/>
    </location>
</feature>